<organism evidence="2 3">
    <name type="scientific">Mobiluncus mulieris</name>
    <dbReference type="NCBI Taxonomy" id="2052"/>
    <lineage>
        <taxon>Bacteria</taxon>
        <taxon>Bacillati</taxon>
        <taxon>Actinomycetota</taxon>
        <taxon>Actinomycetes</taxon>
        <taxon>Actinomycetales</taxon>
        <taxon>Actinomycetaceae</taxon>
        <taxon>Mobiluncus</taxon>
    </lineage>
</organism>
<protein>
    <recommendedName>
        <fullName evidence="4">Phage holin family protein</fullName>
    </recommendedName>
</protein>
<keyword evidence="1" id="KW-0812">Transmembrane</keyword>
<gene>
    <name evidence="2" type="ORF">HHJ77_09485</name>
</gene>
<feature type="transmembrane region" description="Helical" evidence="1">
    <location>
        <begin position="41"/>
        <end position="65"/>
    </location>
</feature>
<sequence>MPGSQGSLGELFARFTTQISKLFRAEIALTKAQAKAAARRFAAAGILLVAALVLALYMLGWLIHAMFLSWQLAVPPWAAALLTAAVLAVLAVILGVAGYAALKKAQRHLPNPTEGVKTDVGIIKSAFKPTTEEDR</sequence>
<evidence type="ECO:0000313" key="2">
    <source>
        <dbReference type="EMBL" id="NMX04142.1"/>
    </source>
</evidence>
<keyword evidence="1" id="KW-1133">Transmembrane helix</keyword>
<proteinExistence type="predicted"/>
<dbReference type="Proteomes" id="UP000575397">
    <property type="component" value="Unassembled WGS sequence"/>
</dbReference>
<evidence type="ECO:0000256" key="1">
    <source>
        <dbReference type="SAM" id="Phobius"/>
    </source>
</evidence>
<dbReference type="InterPro" id="IPR009937">
    <property type="entry name" value="Phage_holin_3_6"/>
</dbReference>
<accession>A0A7Y0UUT9</accession>
<evidence type="ECO:0000313" key="3">
    <source>
        <dbReference type="Proteomes" id="UP000575397"/>
    </source>
</evidence>
<feature type="transmembrane region" description="Helical" evidence="1">
    <location>
        <begin position="77"/>
        <end position="102"/>
    </location>
</feature>
<reference evidence="2 3" key="1">
    <citation type="submission" date="2020-04" db="EMBL/GenBank/DDBJ databases">
        <title>Antimicrobial susceptibility and clonality of vaginal-derived multi-drug resistant Mobiluncus isolates in China.</title>
        <authorList>
            <person name="Zhang X."/>
        </authorList>
    </citation>
    <scope>NUCLEOTIDE SEQUENCE [LARGE SCALE GENOMIC DNA]</scope>
    <source>
        <strain evidence="2 3">12</strain>
    </source>
</reference>
<dbReference type="RefSeq" id="WP_169763092.1">
    <property type="nucleotide sequence ID" value="NZ_JABCUS010000023.1"/>
</dbReference>
<dbReference type="EMBL" id="JABCUS010000023">
    <property type="protein sequence ID" value="NMX04142.1"/>
    <property type="molecule type" value="Genomic_DNA"/>
</dbReference>
<keyword evidence="1" id="KW-0472">Membrane</keyword>
<name>A0A7Y0UUT9_9ACTO</name>
<evidence type="ECO:0008006" key="4">
    <source>
        <dbReference type="Google" id="ProtNLM"/>
    </source>
</evidence>
<comment type="caution">
    <text evidence="2">The sequence shown here is derived from an EMBL/GenBank/DDBJ whole genome shotgun (WGS) entry which is preliminary data.</text>
</comment>
<dbReference type="Pfam" id="PF07332">
    <property type="entry name" value="Phage_holin_3_6"/>
    <property type="match status" value="1"/>
</dbReference>
<dbReference type="AlphaFoldDB" id="A0A7Y0UUT9"/>